<dbReference type="InterPro" id="IPR014729">
    <property type="entry name" value="Rossmann-like_a/b/a_fold"/>
</dbReference>
<dbReference type="FunFam" id="3.40.50.620:FF:000009">
    <property type="entry name" value="Cysteine--tRNA ligase"/>
    <property type="match status" value="1"/>
</dbReference>
<evidence type="ECO:0000256" key="11">
    <source>
        <dbReference type="ARBA" id="ARBA00023146"/>
    </source>
</evidence>
<comment type="catalytic activity">
    <reaction evidence="12 13">
        <text>tRNA(Cys) + L-cysteine + ATP = L-cysteinyl-tRNA(Cys) + AMP + diphosphate</text>
        <dbReference type="Rhea" id="RHEA:17773"/>
        <dbReference type="Rhea" id="RHEA-COMP:9661"/>
        <dbReference type="Rhea" id="RHEA-COMP:9679"/>
        <dbReference type="ChEBI" id="CHEBI:30616"/>
        <dbReference type="ChEBI" id="CHEBI:33019"/>
        <dbReference type="ChEBI" id="CHEBI:35235"/>
        <dbReference type="ChEBI" id="CHEBI:78442"/>
        <dbReference type="ChEBI" id="CHEBI:78517"/>
        <dbReference type="ChEBI" id="CHEBI:456215"/>
        <dbReference type="EC" id="6.1.1.16"/>
    </reaction>
</comment>
<dbReference type="InterPro" id="IPR015803">
    <property type="entry name" value="Cys-tRNA-ligase"/>
</dbReference>
<dbReference type="GO" id="GO:0008270">
    <property type="term" value="F:zinc ion binding"/>
    <property type="evidence" value="ECO:0007669"/>
    <property type="project" value="UniProtKB-UniRule"/>
</dbReference>
<evidence type="ECO:0000256" key="10">
    <source>
        <dbReference type="ARBA" id="ARBA00022917"/>
    </source>
</evidence>
<keyword evidence="5 13" id="KW-0436">Ligase</keyword>
<dbReference type="EMBL" id="CP096649">
    <property type="protein sequence ID" value="UQK58771.1"/>
    <property type="molecule type" value="Genomic_DNA"/>
</dbReference>
<feature type="binding site" evidence="13">
    <location>
        <position position="238"/>
    </location>
    <ligand>
        <name>Zn(2+)</name>
        <dbReference type="ChEBI" id="CHEBI:29105"/>
    </ligand>
</feature>
<protein>
    <recommendedName>
        <fullName evidence="13">Cysteine--tRNA ligase</fullName>
        <ecNumber evidence="13">6.1.1.16</ecNumber>
    </recommendedName>
    <alternativeName>
        <fullName evidence="13">Cysteinyl-tRNA synthetase</fullName>
        <shortName evidence="13">CysRS</shortName>
    </alternativeName>
</protein>
<evidence type="ECO:0000256" key="5">
    <source>
        <dbReference type="ARBA" id="ARBA00022598"/>
    </source>
</evidence>
<dbReference type="InterPro" id="IPR015273">
    <property type="entry name" value="Cys-tRNA-synt_Ia_DALR"/>
</dbReference>
<evidence type="ECO:0000313" key="16">
    <source>
        <dbReference type="Proteomes" id="UP000831151"/>
    </source>
</evidence>
<keyword evidence="7 13" id="KW-0547">Nucleotide-binding</keyword>
<accession>A0A9E7DJ00</accession>
<keyword evidence="6 13" id="KW-0479">Metal-binding</keyword>
<keyword evidence="4 13" id="KW-0963">Cytoplasm</keyword>
<proteinExistence type="inferred from homology"/>
<feature type="binding site" evidence="13">
    <location>
        <position position="234"/>
    </location>
    <ligand>
        <name>Zn(2+)</name>
        <dbReference type="ChEBI" id="CHEBI:29105"/>
    </ligand>
</feature>
<name>A0A9E7DJ00_9FIRM</name>
<dbReference type="PANTHER" id="PTHR10890">
    <property type="entry name" value="CYSTEINYL-TRNA SYNTHETASE"/>
    <property type="match status" value="1"/>
</dbReference>
<evidence type="ECO:0000256" key="3">
    <source>
        <dbReference type="ARBA" id="ARBA00011245"/>
    </source>
</evidence>
<dbReference type="EC" id="6.1.1.16" evidence="13"/>
<evidence type="ECO:0000313" key="15">
    <source>
        <dbReference type="EMBL" id="UQK58771.1"/>
    </source>
</evidence>
<evidence type="ECO:0000256" key="7">
    <source>
        <dbReference type="ARBA" id="ARBA00022741"/>
    </source>
</evidence>
<evidence type="ECO:0000256" key="1">
    <source>
        <dbReference type="ARBA" id="ARBA00004496"/>
    </source>
</evidence>
<keyword evidence="16" id="KW-1185">Reference proteome</keyword>
<dbReference type="GO" id="GO:0006423">
    <property type="term" value="P:cysteinyl-tRNA aminoacylation"/>
    <property type="evidence" value="ECO:0007669"/>
    <property type="project" value="UniProtKB-UniRule"/>
</dbReference>
<keyword evidence="9 13" id="KW-0067">ATP-binding</keyword>
<evidence type="ECO:0000256" key="2">
    <source>
        <dbReference type="ARBA" id="ARBA00005594"/>
    </source>
</evidence>
<dbReference type="GO" id="GO:0005524">
    <property type="term" value="F:ATP binding"/>
    <property type="evidence" value="ECO:0007669"/>
    <property type="project" value="UniProtKB-UniRule"/>
</dbReference>
<dbReference type="InterPro" id="IPR056411">
    <property type="entry name" value="CysS_C"/>
</dbReference>
<keyword evidence="10 13" id="KW-0648">Protein biosynthesis</keyword>
<dbReference type="InterPro" id="IPR032678">
    <property type="entry name" value="tRNA-synt_1_cat_dom"/>
</dbReference>
<dbReference type="Pfam" id="PF01406">
    <property type="entry name" value="tRNA-synt_1e"/>
    <property type="match status" value="1"/>
</dbReference>
<dbReference type="SUPFAM" id="SSF47323">
    <property type="entry name" value="Anticodon-binding domain of a subclass of class I aminoacyl-tRNA synthetases"/>
    <property type="match status" value="1"/>
</dbReference>
<comment type="similarity">
    <text evidence="2 13">Belongs to the class-I aminoacyl-tRNA synthetase family.</text>
</comment>
<evidence type="ECO:0000259" key="14">
    <source>
        <dbReference type="SMART" id="SM00840"/>
    </source>
</evidence>
<feature type="domain" description="Cysteinyl-tRNA synthetase class Ia DALR" evidence="14">
    <location>
        <begin position="350"/>
        <end position="408"/>
    </location>
</feature>
<dbReference type="KEGG" id="fms:M1R53_05915"/>
<feature type="binding site" evidence="13">
    <location>
        <position position="209"/>
    </location>
    <ligand>
        <name>Zn(2+)</name>
        <dbReference type="ChEBI" id="CHEBI:29105"/>
    </ligand>
</feature>
<feature type="binding site" evidence="13">
    <location>
        <position position="28"/>
    </location>
    <ligand>
        <name>Zn(2+)</name>
        <dbReference type="ChEBI" id="CHEBI:29105"/>
    </ligand>
</feature>
<dbReference type="Gene3D" id="3.40.50.620">
    <property type="entry name" value="HUPs"/>
    <property type="match status" value="1"/>
</dbReference>
<evidence type="ECO:0000256" key="6">
    <source>
        <dbReference type="ARBA" id="ARBA00022723"/>
    </source>
</evidence>
<dbReference type="CDD" id="cd00672">
    <property type="entry name" value="CysRS_core"/>
    <property type="match status" value="1"/>
</dbReference>
<comment type="cofactor">
    <cofactor evidence="13">
        <name>Zn(2+)</name>
        <dbReference type="ChEBI" id="CHEBI:29105"/>
    </cofactor>
    <text evidence="13">Binds 1 zinc ion per subunit.</text>
</comment>
<dbReference type="GO" id="GO:0004817">
    <property type="term" value="F:cysteine-tRNA ligase activity"/>
    <property type="evidence" value="ECO:0007669"/>
    <property type="project" value="UniProtKB-UniRule"/>
</dbReference>
<comment type="subunit">
    <text evidence="3 13">Monomer.</text>
</comment>
<dbReference type="InterPro" id="IPR024909">
    <property type="entry name" value="Cys-tRNA/MSH_ligase"/>
</dbReference>
<organism evidence="15 16">
    <name type="scientific">Fenollaria massiliensis</name>
    <dbReference type="NCBI Taxonomy" id="938288"/>
    <lineage>
        <taxon>Bacteria</taxon>
        <taxon>Bacillati</taxon>
        <taxon>Bacillota</taxon>
        <taxon>Clostridia</taxon>
        <taxon>Eubacteriales</taxon>
        <taxon>Fenollaria</taxon>
    </lineage>
</organism>
<feature type="short sequence motif" description="'HIGH' region" evidence="13">
    <location>
        <begin position="30"/>
        <end position="40"/>
    </location>
</feature>
<evidence type="ECO:0000256" key="12">
    <source>
        <dbReference type="ARBA" id="ARBA00047398"/>
    </source>
</evidence>
<evidence type="ECO:0000256" key="4">
    <source>
        <dbReference type="ARBA" id="ARBA00022490"/>
    </source>
</evidence>
<keyword evidence="8 13" id="KW-0862">Zinc</keyword>
<feature type="binding site" evidence="13">
    <location>
        <position position="269"/>
    </location>
    <ligand>
        <name>ATP</name>
        <dbReference type="ChEBI" id="CHEBI:30616"/>
    </ligand>
</feature>
<dbReference type="HAMAP" id="MF_00041">
    <property type="entry name" value="Cys_tRNA_synth"/>
    <property type="match status" value="1"/>
</dbReference>
<dbReference type="AlphaFoldDB" id="A0A9E7DJ00"/>
<sequence length="470" mass="53420">MIKLHNTLSGLVEEFKPINDTKVNFYCCGPTVYNDIHVGNARPLVVFDTVRRFLIFMGYDVKYVFNFTDVDDKIINKANESGITSNEVAEKYIARFKDVASRLGIYDYDNINPRATEHMDEIIDFIKGLIEKGAAYESDGDVYFDTTKAKDYGKLSKKNIDDLISGLRVDINEKKKNPLDFALWKKAKPNEPHWASPWSDGRPGWHIECSAMSRAILGDTLDIHAGGSDLEFPHHENEIQQSEALTGKPFAKYWLHNGMVNVDGKKMSKSLGNFILLKDLLDDYDKDTVRFFILSTHYRKPMNFTKEGMEGAKNSVKRIHNALKRLEAIKDTGKKASDEIIKEVDSEVAGFIAAMSDDFNTADALTSIFNIVKIINKLEDDDYESAKYIEDKLSDLLKVLGLDDSEAVMKEDESDASLGEDEDKIKKMIDERNEARMNKDYAKADKIRDDLLAMGIKIIDSKDGQRWEKI</sequence>
<dbReference type="SUPFAM" id="SSF52374">
    <property type="entry name" value="Nucleotidylyl transferase"/>
    <property type="match status" value="1"/>
</dbReference>
<evidence type="ECO:0000256" key="13">
    <source>
        <dbReference type="HAMAP-Rule" id="MF_00041"/>
    </source>
</evidence>
<dbReference type="GO" id="GO:0005829">
    <property type="term" value="C:cytosol"/>
    <property type="evidence" value="ECO:0007669"/>
    <property type="project" value="TreeGrafter"/>
</dbReference>
<dbReference type="SMART" id="SM00840">
    <property type="entry name" value="DALR_2"/>
    <property type="match status" value="1"/>
</dbReference>
<dbReference type="Pfam" id="PF09190">
    <property type="entry name" value="DALR_2"/>
    <property type="match status" value="1"/>
</dbReference>
<dbReference type="NCBIfam" id="TIGR00435">
    <property type="entry name" value="cysS"/>
    <property type="match status" value="1"/>
</dbReference>
<comment type="subcellular location">
    <subcellularLocation>
        <location evidence="1 13">Cytoplasm</location>
    </subcellularLocation>
</comment>
<dbReference type="Proteomes" id="UP000831151">
    <property type="component" value="Chromosome"/>
</dbReference>
<dbReference type="Pfam" id="PF23493">
    <property type="entry name" value="CysS_C"/>
    <property type="match status" value="1"/>
</dbReference>
<dbReference type="PANTHER" id="PTHR10890:SF3">
    <property type="entry name" value="CYSTEINE--TRNA LIGASE, CYTOPLASMIC"/>
    <property type="match status" value="1"/>
</dbReference>
<dbReference type="Gene3D" id="1.20.120.1910">
    <property type="entry name" value="Cysteine-tRNA ligase, C-terminal anti-codon recognition domain"/>
    <property type="match status" value="1"/>
</dbReference>
<evidence type="ECO:0000256" key="9">
    <source>
        <dbReference type="ARBA" id="ARBA00022840"/>
    </source>
</evidence>
<evidence type="ECO:0000256" key="8">
    <source>
        <dbReference type="ARBA" id="ARBA00022833"/>
    </source>
</evidence>
<dbReference type="PRINTS" id="PR00983">
    <property type="entry name" value="TRNASYNTHCYS"/>
</dbReference>
<reference evidence="15" key="1">
    <citation type="submission" date="2022-04" db="EMBL/GenBank/DDBJ databases">
        <title>Complete genome sequences of Ezakiella coagulans and Fenollaria massiliensis.</title>
        <authorList>
            <person name="France M.T."/>
            <person name="Clifford J."/>
            <person name="Narina S."/>
            <person name="Rutt L."/>
            <person name="Ravel J."/>
        </authorList>
    </citation>
    <scope>NUCLEOTIDE SEQUENCE</scope>
    <source>
        <strain evidence="15">C0061C2</strain>
    </source>
</reference>
<keyword evidence="11 13" id="KW-0030">Aminoacyl-tRNA synthetase</keyword>
<dbReference type="InterPro" id="IPR009080">
    <property type="entry name" value="tRNAsynth_Ia_anticodon-bd"/>
</dbReference>
<feature type="short sequence motif" description="'KMSKS' region" evidence="13">
    <location>
        <begin position="266"/>
        <end position="270"/>
    </location>
</feature>
<gene>
    <name evidence="13 15" type="primary">cysS</name>
    <name evidence="15" type="ORF">M1R53_05915</name>
</gene>